<dbReference type="EMBL" id="FWXI01000008">
    <property type="protein sequence ID" value="SMC76225.1"/>
    <property type="molecule type" value="Genomic_DNA"/>
</dbReference>
<proteinExistence type="predicted"/>
<dbReference type="AlphaFoldDB" id="A0A1W2BT99"/>
<organism evidence="1 2">
    <name type="scientific">Sporomusa malonica</name>
    <dbReference type="NCBI Taxonomy" id="112901"/>
    <lineage>
        <taxon>Bacteria</taxon>
        <taxon>Bacillati</taxon>
        <taxon>Bacillota</taxon>
        <taxon>Negativicutes</taxon>
        <taxon>Selenomonadales</taxon>
        <taxon>Sporomusaceae</taxon>
        <taxon>Sporomusa</taxon>
    </lineage>
</organism>
<evidence type="ECO:0000313" key="2">
    <source>
        <dbReference type="Proteomes" id="UP000192738"/>
    </source>
</evidence>
<protein>
    <submittedName>
        <fullName evidence="1">Uncharacterized protein</fullName>
    </submittedName>
</protein>
<accession>A0A1W2BT99</accession>
<dbReference type="RefSeq" id="WP_245823961.1">
    <property type="nucleotide sequence ID" value="NZ_CP155572.1"/>
</dbReference>
<keyword evidence="2" id="KW-1185">Reference proteome</keyword>
<evidence type="ECO:0000313" key="1">
    <source>
        <dbReference type="EMBL" id="SMC76225.1"/>
    </source>
</evidence>
<gene>
    <name evidence="1" type="ORF">SAMN04488500_108147</name>
</gene>
<dbReference type="STRING" id="112901.SAMN04488500_108147"/>
<dbReference type="Proteomes" id="UP000192738">
    <property type="component" value="Unassembled WGS sequence"/>
</dbReference>
<name>A0A1W2BT99_9FIRM</name>
<sequence length="81" mass="8695">MAKYKDMNLYQLLEAAMEQVNEVIKEKVRELAKDGRLTCVQATQLANAEGVPPIVVGLAADAAKVKITACQLGCFGVDKGD</sequence>
<reference evidence="1 2" key="1">
    <citation type="submission" date="2017-04" db="EMBL/GenBank/DDBJ databases">
        <authorList>
            <person name="Afonso C.L."/>
            <person name="Miller P.J."/>
            <person name="Scott M.A."/>
            <person name="Spackman E."/>
            <person name="Goraichik I."/>
            <person name="Dimitrov K.M."/>
            <person name="Suarez D.L."/>
            <person name="Swayne D.E."/>
        </authorList>
    </citation>
    <scope>NUCLEOTIDE SEQUENCE [LARGE SCALE GENOMIC DNA]</scope>
    <source>
        <strain evidence="1 2">DSM 5090</strain>
    </source>
</reference>